<keyword evidence="2" id="KW-1185">Reference proteome</keyword>
<dbReference type="InterPro" id="IPR019724">
    <property type="entry name" value="UPF0763"/>
</dbReference>
<proteinExistence type="predicted"/>
<name>A0A3D8I9G4_9HELI</name>
<dbReference type="RefSeq" id="WP_115552203.1">
    <property type="nucleotide sequence ID" value="NZ_CAONBV010000145.1"/>
</dbReference>
<accession>A0A3D8I9G4</accession>
<evidence type="ECO:0000313" key="2">
    <source>
        <dbReference type="Proteomes" id="UP000256650"/>
    </source>
</evidence>
<dbReference type="GeneID" id="82536353"/>
<dbReference type="OrthoDB" id="5324700at2"/>
<evidence type="ECO:0000313" key="1">
    <source>
        <dbReference type="EMBL" id="RDU61789.1"/>
    </source>
</evidence>
<dbReference type="Pfam" id="PF10788">
    <property type="entry name" value="DUF2603"/>
    <property type="match status" value="1"/>
</dbReference>
<comment type="caution">
    <text evidence="1">The sequence shown here is derived from an EMBL/GenBank/DDBJ whole genome shotgun (WGS) entry which is preliminary data.</text>
</comment>
<organism evidence="1 2">
    <name type="scientific">Helicobacter ganmani</name>
    <dbReference type="NCBI Taxonomy" id="60246"/>
    <lineage>
        <taxon>Bacteria</taxon>
        <taxon>Pseudomonadati</taxon>
        <taxon>Campylobacterota</taxon>
        <taxon>Epsilonproteobacteria</taxon>
        <taxon>Campylobacterales</taxon>
        <taxon>Helicobacteraceae</taxon>
        <taxon>Helicobacter</taxon>
    </lineage>
</organism>
<protein>
    <submittedName>
        <fullName evidence="1">DUF2603 domain-containing protein</fullName>
    </submittedName>
</protein>
<dbReference type="EMBL" id="NXLS01000011">
    <property type="protein sequence ID" value="RDU61789.1"/>
    <property type="molecule type" value="Genomic_DNA"/>
</dbReference>
<reference evidence="1 2" key="1">
    <citation type="submission" date="2018-04" db="EMBL/GenBank/DDBJ databases">
        <title>Novel Campyloabacter and Helicobacter Species and Strains.</title>
        <authorList>
            <person name="Mannion A.J."/>
            <person name="Shen Z."/>
            <person name="Fox J.G."/>
        </authorList>
    </citation>
    <scope>NUCLEOTIDE SEQUENCE [LARGE SCALE GENOMIC DNA]</scope>
    <source>
        <strain evidence="1 2">MIT 99-5101</strain>
    </source>
</reference>
<dbReference type="AlphaFoldDB" id="A0A3D8I9G4"/>
<dbReference type="Proteomes" id="UP000256650">
    <property type="component" value="Unassembled WGS sequence"/>
</dbReference>
<sequence>MATPKPLVKRNNSIHQTNNLYDSLQEIIHNAKTQSKVYDSDLDGDLTYCFKDKNAQEFYLVSKKNMQQLLESAKQLEIDKYLFKLEKEIYYNVPVDFEDVWCIALKEIKNYEKEPKALVKNLKKRYPYLFFEIPKIPDSF</sequence>
<gene>
    <name evidence="1" type="ORF">CQA43_08675</name>
</gene>